<dbReference type="Proteomes" id="UP000244168">
    <property type="component" value="Unassembled WGS sequence"/>
</dbReference>
<feature type="region of interest" description="Disordered" evidence="5">
    <location>
        <begin position="162"/>
        <end position="184"/>
    </location>
</feature>
<gene>
    <name evidence="6" type="ORF">C8P68_101785</name>
</gene>
<dbReference type="InterPro" id="IPR051801">
    <property type="entry name" value="GH28_Enzymes"/>
</dbReference>
<dbReference type="PANTHER" id="PTHR31339:SF9">
    <property type="entry name" value="PLASMIN AND FIBRONECTIN-BINDING PROTEIN A"/>
    <property type="match status" value="1"/>
</dbReference>
<dbReference type="AlphaFoldDB" id="A0A2T5JGM7"/>
<keyword evidence="7" id="KW-1185">Reference proteome</keyword>
<organism evidence="6 7">
    <name type="scientific">Mucilaginibacter yixingensis</name>
    <dbReference type="NCBI Taxonomy" id="1295612"/>
    <lineage>
        <taxon>Bacteria</taxon>
        <taxon>Pseudomonadati</taxon>
        <taxon>Bacteroidota</taxon>
        <taxon>Sphingobacteriia</taxon>
        <taxon>Sphingobacteriales</taxon>
        <taxon>Sphingobacteriaceae</taxon>
        <taxon>Mucilaginibacter</taxon>
    </lineage>
</organism>
<keyword evidence="3 4" id="KW-0326">Glycosidase</keyword>
<evidence type="ECO:0000256" key="5">
    <source>
        <dbReference type="SAM" id="MobiDB-lite"/>
    </source>
</evidence>
<dbReference type="RefSeq" id="WP_107826928.1">
    <property type="nucleotide sequence ID" value="NZ_CP160205.1"/>
</dbReference>
<dbReference type="InterPro" id="IPR012334">
    <property type="entry name" value="Pectin_lyas_fold"/>
</dbReference>
<evidence type="ECO:0000313" key="7">
    <source>
        <dbReference type="Proteomes" id="UP000244168"/>
    </source>
</evidence>
<evidence type="ECO:0000256" key="3">
    <source>
        <dbReference type="ARBA" id="ARBA00023295"/>
    </source>
</evidence>
<dbReference type="Gene3D" id="2.160.20.10">
    <property type="entry name" value="Single-stranded right-handed beta-helix, Pectin lyase-like"/>
    <property type="match status" value="1"/>
</dbReference>
<protein>
    <submittedName>
        <fullName evidence="6">Polygalacturonase</fullName>
    </submittedName>
</protein>
<dbReference type="GO" id="GO:0005975">
    <property type="term" value="P:carbohydrate metabolic process"/>
    <property type="evidence" value="ECO:0007669"/>
    <property type="project" value="InterPro"/>
</dbReference>
<keyword evidence="2 4" id="KW-0378">Hydrolase</keyword>
<dbReference type="PROSITE" id="PS51318">
    <property type="entry name" value="TAT"/>
    <property type="match status" value="1"/>
</dbReference>
<dbReference type="InterPro" id="IPR000743">
    <property type="entry name" value="Glyco_hydro_28"/>
</dbReference>
<evidence type="ECO:0000256" key="2">
    <source>
        <dbReference type="ARBA" id="ARBA00022801"/>
    </source>
</evidence>
<sequence>MNAAENQLSRRAWIDKVAVAGLGAALVTGLPHQALALANNADDKPALNGTGIYNIRDFGAKGDGKTLDTAALQAAIDVCNKHNGGTVLVPAGVFVIGTVELKSNVTLHLSAQGKLLGTADGKQYYAGKTIPLDTGWTMNDGNVGLLFAVNAENITIEGNGTIDGQGAQFRSPTKGVPPPSGRGGNDRPYHLLFYQCKNLTVRDVFLLNSAYHSVRVCFCSFVKLEGLHIRGRVIHNNDGFHFVASEYVHVSNCDVQTQDDACALFGSCKFVTITNCSFSTRWSVFRFGGGEAENITISNCLIYETYGCPIKMRCSPGGRFENISFSNIVMRDVTGPISIGISPPNGQAQGAARAPGKVKNISFSNIHGNVVKPVPLRDSEFSSNYNPGEMFSCITLNSMDDVYMENISFNNIHLTYPGGGTTEQGAVRDMPKLAGEYYQIGVPPAYGLYARNVKALTLTDMRFEMEQPDERPALILDHVHDAAINGFSAPGQPRAESLLRFIGSRDVYASAVRVLSPVTTLLEVEGAASSNIKIDGGDLSRAAKVLKLSSGADAKAVKIRD</sequence>
<name>A0A2T5JGM7_9SPHI</name>
<reference evidence="6 7" key="1">
    <citation type="submission" date="2018-04" db="EMBL/GenBank/DDBJ databases">
        <title>Genomic Encyclopedia of Archaeal and Bacterial Type Strains, Phase II (KMG-II): from individual species to whole genera.</title>
        <authorList>
            <person name="Goeker M."/>
        </authorList>
    </citation>
    <scope>NUCLEOTIDE SEQUENCE [LARGE SCALE GENOMIC DNA]</scope>
    <source>
        <strain evidence="6 7">DSM 26809</strain>
    </source>
</reference>
<dbReference type="Pfam" id="PF00295">
    <property type="entry name" value="Glyco_hydro_28"/>
    <property type="match status" value="1"/>
</dbReference>
<dbReference type="SUPFAM" id="SSF51126">
    <property type="entry name" value="Pectin lyase-like"/>
    <property type="match status" value="1"/>
</dbReference>
<evidence type="ECO:0000256" key="4">
    <source>
        <dbReference type="RuleBase" id="RU361169"/>
    </source>
</evidence>
<accession>A0A2T5JGM7</accession>
<dbReference type="PANTHER" id="PTHR31339">
    <property type="entry name" value="PECTIN LYASE-RELATED"/>
    <property type="match status" value="1"/>
</dbReference>
<proteinExistence type="inferred from homology"/>
<dbReference type="InterPro" id="IPR011050">
    <property type="entry name" value="Pectin_lyase_fold/virulence"/>
</dbReference>
<dbReference type="GO" id="GO:0004650">
    <property type="term" value="F:polygalacturonase activity"/>
    <property type="evidence" value="ECO:0007669"/>
    <property type="project" value="InterPro"/>
</dbReference>
<dbReference type="InterPro" id="IPR006311">
    <property type="entry name" value="TAT_signal"/>
</dbReference>
<dbReference type="EMBL" id="QAOQ01000001">
    <property type="protein sequence ID" value="PTR01551.1"/>
    <property type="molecule type" value="Genomic_DNA"/>
</dbReference>
<comment type="caution">
    <text evidence="6">The sequence shown here is derived from an EMBL/GenBank/DDBJ whole genome shotgun (WGS) entry which is preliminary data.</text>
</comment>
<evidence type="ECO:0000313" key="6">
    <source>
        <dbReference type="EMBL" id="PTR01551.1"/>
    </source>
</evidence>
<dbReference type="OrthoDB" id="9795222at2"/>
<evidence type="ECO:0000256" key="1">
    <source>
        <dbReference type="ARBA" id="ARBA00008834"/>
    </source>
</evidence>
<comment type="similarity">
    <text evidence="1 4">Belongs to the glycosyl hydrolase 28 family.</text>
</comment>